<dbReference type="GO" id="GO:0045214">
    <property type="term" value="P:sarcomere organization"/>
    <property type="evidence" value="ECO:0007669"/>
    <property type="project" value="TreeGrafter"/>
</dbReference>
<dbReference type="GO" id="GO:0046872">
    <property type="term" value="F:metal ion binding"/>
    <property type="evidence" value="ECO:0007669"/>
    <property type="project" value="UniProtKB-KW"/>
</dbReference>
<feature type="domain" description="LIM zinc-binding" evidence="8">
    <location>
        <begin position="121"/>
        <end position="181"/>
    </location>
</feature>
<dbReference type="GO" id="GO:0030018">
    <property type="term" value="C:Z disc"/>
    <property type="evidence" value="ECO:0007669"/>
    <property type="project" value="TreeGrafter"/>
</dbReference>
<evidence type="ECO:0000313" key="9">
    <source>
        <dbReference type="EMBL" id="ACH68442.1"/>
    </source>
</evidence>
<dbReference type="AlphaFoldDB" id="B5M230"/>
<reference evidence="9" key="1">
    <citation type="submission" date="2008-07" db="EMBL/GenBank/DDBJ databases">
        <title>cDNA Sequences for Transcription Factors and Signaling Proteins of the Hemichordate Saccoglossus kowalevskii: Efficacy of the Expressed Sequence Tag (EST) Approach for Evolutionary and Developmental Studies of a New Organism.</title>
        <authorList>
            <person name="Freeman R.M.Jr."/>
            <person name="Wu M."/>
            <person name="Cordonnier-Pratt M.-M."/>
            <person name="Pratt L.H."/>
            <person name="Gruber C.E."/>
            <person name="Smith M."/>
            <person name="Lander E.S."/>
            <person name="Stange-Thomann N."/>
            <person name="Lowe C.J."/>
            <person name="Gehart J."/>
            <person name="Kirschner M."/>
        </authorList>
    </citation>
    <scope>NUCLEOTIDE SEQUENCE</scope>
</reference>
<dbReference type="PANTHER" id="PTHR24215:SF35">
    <property type="entry name" value="MUSCLE LIM PROTEIN MLP84B"/>
    <property type="match status" value="1"/>
</dbReference>
<dbReference type="Proteomes" id="UP000694865">
    <property type="component" value="Unplaced"/>
</dbReference>
<dbReference type="KEGG" id="sko:100303561"/>
<evidence type="ECO:0000256" key="6">
    <source>
        <dbReference type="ARBA" id="ARBA00023242"/>
    </source>
</evidence>
<dbReference type="SMART" id="SM00132">
    <property type="entry name" value="LIM"/>
    <property type="match status" value="2"/>
</dbReference>
<dbReference type="OrthoDB" id="8062037at2759"/>
<accession>B5M230</accession>
<keyword evidence="6" id="KW-0539">Nucleus</keyword>
<dbReference type="InterPro" id="IPR001781">
    <property type="entry name" value="Znf_LIM"/>
</dbReference>
<dbReference type="PROSITE" id="PS00478">
    <property type="entry name" value="LIM_DOMAIN_1"/>
    <property type="match status" value="2"/>
</dbReference>
<dbReference type="GO" id="GO:0008307">
    <property type="term" value="F:structural constituent of muscle"/>
    <property type="evidence" value="ECO:0007669"/>
    <property type="project" value="TreeGrafter"/>
</dbReference>
<gene>
    <name evidence="11" type="primary">csrp2</name>
</gene>
<keyword evidence="2 7" id="KW-0479">Metal-binding</keyword>
<evidence type="ECO:0000256" key="5">
    <source>
        <dbReference type="ARBA" id="ARBA00023038"/>
    </source>
</evidence>
<evidence type="ECO:0000256" key="4">
    <source>
        <dbReference type="ARBA" id="ARBA00022833"/>
    </source>
</evidence>
<dbReference type="GO" id="GO:0060537">
    <property type="term" value="P:muscle tissue development"/>
    <property type="evidence" value="ECO:0007669"/>
    <property type="project" value="TreeGrafter"/>
</dbReference>
<sequence>MPKFGGAPKCPRCSGSVYHAEEKIGAGASWHKMCFNCNLCHKMLDSSTLGEHDGEIYCKSCYGKKYGPKGYGFGGGAGTLSMDQGERLGNKPTQQTGPATAQAYTHCDVASDAPSKFGGADRCPRCGHSVYQAEKMIGANSSWHKKCFSCAACNKGLDSTTVCDRDGEIFCKACYAKGFGPTGVGYGQGAGTLSTGQ</sequence>
<dbReference type="CTD" id="1466"/>
<name>B5M230_SACKO</name>
<evidence type="ECO:0000256" key="3">
    <source>
        <dbReference type="ARBA" id="ARBA00022737"/>
    </source>
</evidence>
<evidence type="ECO:0000256" key="2">
    <source>
        <dbReference type="ARBA" id="ARBA00022723"/>
    </source>
</evidence>
<evidence type="ECO:0000259" key="8">
    <source>
        <dbReference type="PROSITE" id="PS50023"/>
    </source>
</evidence>
<dbReference type="FunFam" id="2.10.110.10:FF:000001">
    <property type="entry name" value="Cysteine and glycine-rich protein 1"/>
    <property type="match status" value="2"/>
</dbReference>
<dbReference type="Pfam" id="PF00412">
    <property type="entry name" value="LIM"/>
    <property type="match status" value="2"/>
</dbReference>
<evidence type="ECO:0000313" key="10">
    <source>
        <dbReference type="Proteomes" id="UP000694865"/>
    </source>
</evidence>
<dbReference type="Gene3D" id="2.10.110.10">
    <property type="entry name" value="Cysteine Rich Protein"/>
    <property type="match status" value="2"/>
</dbReference>
<evidence type="ECO:0000313" key="11">
    <source>
        <dbReference type="RefSeq" id="NP_001158469.1"/>
    </source>
</evidence>
<keyword evidence="3" id="KW-0677">Repeat</keyword>
<dbReference type="GO" id="GO:0005634">
    <property type="term" value="C:nucleus"/>
    <property type="evidence" value="ECO:0007669"/>
    <property type="project" value="UniProtKB-SubCell"/>
</dbReference>
<dbReference type="GeneID" id="100303561"/>
<dbReference type="EMBL" id="EU931660">
    <property type="protein sequence ID" value="ACH68442.1"/>
    <property type="molecule type" value="mRNA"/>
</dbReference>
<dbReference type="SUPFAM" id="SSF57716">
    <property type="entry name" value="Glucocorticoid receptor-like (DNA-binding domain)"/>
    <property type="match status" value="4"/>
</dbReference>
<keyword evidence="5 7" id="KW-0440">LIM domain</keyword>
<dbReference type="CDD" id="cd09326">
    <property type="entry name" value="LIM_CRP_like"/>
    <property type="match status" value="2"/>
</dbReference>
<dbReference type="PROSITE" id="PS50023">
    <property type="entry name" value="LIM_DOMAIN_2"/>
    <property type="match status" value="2"/>
</dbReference>
<proteinExistence type="evidence at transcript level"/>
<dbReference type="GO" id="GO:0042805">
    <property type="term" value="F:actinin binding"/>
    <property type="evidence" value="ECO:0007669"/>
    <property type="project" value="TreeGrafter"/>
</dbReference>
<comment type="subcellular location">
    <subcellularLocation>
        <location evidence="1">Nucleus</location>
    </subcellularLocation>
</comment>
<organism evidence="9">
    <name type="scientific">Saccoglossus kowalevskii</name>
    <name type="common">Acorn worm</name>
    <dbReference type="NCBI Taxonomy" id="10224"/>
    <lineage>
        <taxon>Eukaryota</taxon>
        <taxon>Metazoa</taxon>
        <taxon>Hemichordata</taxon>
        <taxon>Enteropneusta</taxon>
        <taxon>Harrimaniidae</taxon>
        <taxon>Saccoglossus</taxon>
    </lineage>
</organism>
<evidence type="ECO:0000256" key="1">
    <source>
        <dbReference type="ARBA" id="ARBA00004123"/>
    </source>
</evidence>
<dbReference type="RefSeq" id="NP_001158469.1">
    <property type="nucleotide sequence ID" value="NM_001164997.1"/>
</dbReference>
<reference evidence="11" key="2">
    <citation type="submission" date="2025-05" db="UniProtKB">
        <authorList>
            <consortium name="RefSeq"/>
        </authorList>
    </citation>
    <scope>IDENTIFICATION</scope>
</reference>
<protein>
    <submittedName>
        <fullName evidence="11">Cysteine and glycine-rich protein 2</fullName>
    </submittedName>
    <submittedName>
        <fullName evidence="9">Muscle lim protein</fullName>
    </submittedName>
</protein>
<dbReference type="PANTHER" id="PTHR24215">
    <property type="entry name" value="RHO-GTPASE-ACTIVATING PROTEIN LRG1"/>
    <property type="match status" value="1"/>
</dbReference>
<keyword evidence="10" id="KW-1185">Reference proteome</keyword>
<evidence type="ECO:0000256" key="7">
    <source>
        <dbReference type="PROSITE-ProRule" id="PRU00125"/>
    </source>
</evidence>
<keyword evidence="4 7" id="KW-0862">Zinc</keyword>
<feature type="domain" description="LIM zinc-binding" evidence="8">
    <location>
        <begin position="8"/>
        <end position="68"/>
    </location>
</feature>